<dbReference type="InParanoid" id="A0A2R5GBR2"/>
<dbReference type="SUPFAM" id="SSF54980">
    <property type="entry name" value="EF-G C-terminal domain-like"/>
    <property type="match status" value="1"/>
</dbReference>
<dbReference type="FunFam" id="3.30.70.870:FF:000002">
    <property type="entry name" value="Translation elongation factor 2"/>
    <property type="match status" value="1"/>
</dbReference>
<keyword evidence="4" id="KW-1185">Reference proteome</keyword>
<dbReference type="InterPro" id="IPR035647">
    <property type="entry name" value="EFG_III/V"/>
</dbReference>
<dbReference type="PANTHER" id="PTHR42908:SF6">
    <property type="entry name" value="116 KDA U5 SMALL NUCLEAR RIBONUCLEOPROTEIN COMPONENT"/>
    <property type="match status" value="1"/>
</dbReference>
<dbReference type="Proteomes" id="UP000241890">
    <property type="component" value="Unassembled WGS sequence"/>
</dbReference>
<keyword evidence="3" id="KW-0251">Elongation factor</keyword>
<dbReference type="PANTHER" id="PTHR42908">
    <property type="entry name" value="TRANSLATION ELONGATION FACTOR-RELATED"/>
    <property type="match status" value="1"/>
</dbReference>
<dbReference type="GO" id="GO:0046540">
    <property type="term" value="C:U4/U6 x U5 tri-snRNP complex"/>
    <property type="evidence" value="ECO:0007669"/>
    <property type="project" value="TreeGrafter"/>
</dbReference>
<dbReference type="GO" id="GO:0000398">
    <property type="term" value="P:mRNA splicing, via spliceosome"/>
    <property type="evidence" value="ECO:0007669"/>
    <property type="project" value="TreeGrafter"/>
</dbReference>
<dbReference type="OrthoDB" id="364892at2759"/>
<sequence length="191" mass="20730">MANEGQLRTMRILYSGSLRVGERVRVLGEAFVTSDQEDMSLATIDVLSLCQARHRILVNQVFAGKWVFIEGLVDHIVKATTLISVDEPLAGVGTDALAGSGLGSFAPLKFDSAAVMKLALKPVNPPFGPAQMLHGLRCVNKSYHLLRTKVEESGEHVVYGTVAMYLDCVIQDLREVFAGVEIKVSDSMLAL</sequence>
<organism evidence="3 4">
    <name type="scientific">Hondaea fermentalgiana</name>
    <dbReference type="NCBI Taxonomy" id="2315210"/>
    <lineage>
        <taxon>Eukaryota</taxon>
        <taxon>Sar</taxon>
        <taxon>Stramenopiles</taxon>
        <taxon>Bigyra</taxon>
        <taxon>Labyrinthulomycetes</taxon>
        <taxon>Thraustochytrida</taxon>
        <taxon>Thraustochytriidae</taxon>
        <taxon>Hondaea</taxon>
    </lineage>
</organism>
<comment type="caution">
    <text evidence="3">The sequence shown here is derived from an EMBL/GenBank/DDBJ whole genome shotgun (WGS) entry which is preliminary data.</text>
</comment>
<evidence type="ECO:0000313" key="4">
    <source>
        <dbReference type="Proteomes" id="UP000241890"/>
    </source>
</evidence>
<dbReference type="InterPro" id="IPR009000">
    <property type="entry name" value="Transl_B-barrel_sf"/>
</dbReference>
<dbReference type="GO" id="GO:0003924">
    <property type="term" value="F:GTPase activity"/>
    <property type="evidence" value="ECO:0007669"/>
    <property type="project" value="TreeGrafter"/>
</dbReference>
<dbReference type="GO" id="GO:0030623">
    <property type="term" value="F:U5 snRNA binding"/>
    <property type="evidence" value="ECO:0007669"/>
    <property type="project" value="TreeGrafter"/>
</dbReference>
<dbReference type="AlphaFoldDB" id="A0A2R5GBR2"/>
<name>A0A2R5GBR2_9STRA</name>
<dbReference type="GO" id="GO:0005525">
    <property type="term" value="F:GTP binding"/>
    <property type="evidence" value="ECO:0007669"/>
    <property type="project" value="UniProtKB-KW"/>
</dbReference>
<dbReference type="GO" id="GO:0005829">
    <property type="term" value="C:cytosol"/>
    <property type="evidence" value="ECO:0007669"/>
    <property type="project" value="TreeGrafter"/>
</dbReference>
<dbReference type="SUPFAM" id="SSF50447">
    <property type="entry name" value="Translation proteins"/>
    <property type="match status" value="1"/>
</dbReference>
<accession>A0A2R5GBR2</accession>
<evidence type="ECO:0000256" key="2">
    <source>
        <dbReference type="ARBA" id="ARBA00023134"/>
    </source>
</evidence>
<keyword evidence="3" id="KW-0648">Protein biosynthesis</keyword>
<dbReference type="Gene3D" id="3.30.70.870">
    <property type="entry name" value="Elongation Factor G (Translational Gtpase), domain 3"/>
    <property type="match status" value="1"/>
</dbReference>
<keyword evidence="1" id="KW-0547">Nucleotide-binding</keyword>
<evidence type="ECO:0000256" key="1">
    <source>
        <dbReference type="ARBA" id="ARBA00022741"/>
    </source>
</evidence>
<protein>
    <submittedName>
        <fullName evidence="3">Elongation factor 2</fullName>
    </submittedName>
</protein>
<dbReference type="EMBL" id="BEYU01000038">
    <property type="protein sequence ID" value="GBG28025.1"/>
    <property type="molecule type" value="Genomic_DNA"/>
</dbReference>
<gene>
    <name evidence="3" type="ORF">FCC1311_042482</name>
</gene>
<proteinExistence type="predicted"/>
<reference evidence="3 4" key="1">
    <citation type="submission" date="2017-12" db="EMBL/GenBank/DDBJ databases">
        <title>Sequencing, de novo assembly and annotation of complete genome of a new Thraustochytrid species, strain FCC1311.</title>
        <authorList>
            <person name="Sedici K."/>
            <person name="Godart F."/>
            <person name="Aiese Cigliano R."/>
            <person name="Sanseverino W."/>
            <person name="Barakat M."/>
            <person name="Ortet P."/>
            <person name="Marechal E."/>
            <person name="Cagnac O."/>
            <person name="Amato A."/>
        </authorList>
    </citation>
    <scope>NUCLEOTIDE SEQUENCE [LARGE SCALE GENOMIC DNA]</scope>
</reference>
<keyword evidence="2" id="KW-0342">GTP-binding</keyword>
<dbReference type="Gene3D" id="2.40.30.10">
    <property type="entry name" value="Translation factors"/>
    <property type="match status" value="1"/>
</dbReference>
<dbReference type="GO" id="GO:0003746">
    <property type="term" value="F:translation elongation factor activity"/>
    <property type="evidence" value="ECO:0007669"/>
    <property type="project" value="UniProtKB-KW"/>
</dbReference>
<evidence type="ECO:0000313" key="3">
    <source>
        <dbReference type="EMBL" id="GBG28025.1"/>
    </source>
</evidence>
<dbReference type="GO" id="GO:0071007">
    <property type="term" value="C:U2-type catalytic step 2 spliceosome"/>
    <property type="evidence" value="ECO:0007669"/>
    <property type="project" value="TreeGrafter"/>
</dbReference>